<gene>
    <name evidence="6" type="ORF">Poli38472_002730</name>
</gene>
<comment type="subcellular location">
    <subcellularLocation>
        <location evidence="1">Nucleus</location>
    </subcellularLocation>
</comment>
<dbReference type="SUPFAM" id="SSF48371">
    <property type="entry name" value="ARM repeat"/>
    <property type="match status" value="1"/>
</dbReference>
<proteinExistence type="inferred from homology"/>
<evidence type="ECO:0000256" key="3">
    <source>
        <dbReference type="ARBA" id="ARBA00023242"/>
    </source>
</evidence>
<feature type="compositionally biased region" description="Acidic residues" evidence="4">
    <location>
        <begin position="778"/>
        <end position="797"/>
    </location>
</feature>
<evidence type="ECO:0000313" key="7">
    <source>
        <dbReference type="Proteomes" id="UP000794436"/>
    </source>
</evidence>
<feature type="compositionally biased region" description="Acidic residues" evidence="4">
    <location>
        <begin position="730"/>
        <end position="745"/>
    </location>
</feature>
<dbReference type="PANTHER" id="PTHR34105">
    <property type="entry name" value="PROLINE-, GLUTAMIC ACID- AND LEUCINE-RICH PROTEIN 1"/>
    <property type="match status" value="1"/>
</dbReference>
<feature type="region of interest" description="Disordered" evidence="4">
    <location>
        <begin position="473"/>
        <end position="506"/>
    </location>
</feature>
<dbReference type="InterPro" id="IPR012583">
    <property type="entry name" value="RIX1_N"/>
</dbReference>
<dbReference type="EMBL" id="SPLM01000072">
    <property type="protein sequence ID" value="TMW63789.1"/>
    <property type="molecule type" value="Genomic_DNA"/>
</dbReference>
<dbReference type="AlphaFoldDB" id="A0A8K1CHQ2"/>
<feature type="compositionally biased region" description="Basic residues" evidence="4">
    <location>
        <begin position="491"/>
        <end position="500"/>
    </location>
</feature>
<dbReference type="OrthoDB" id="73962at2759"/>
<feature type="compositionally biased region" description="Acidic residues" evidence="4">
    <location>
        <begin position="753"/>
        <end position="763"/>
    </location>
</feature>
<evidence type="ECO:0000256" key="1">
    <source>
        <dbReference type="ARBA" id="ARBA00004123"/>
    </source>
</evidence>
<comment type="caution">
    <text evidence="6">The sequence shown here is derived from an EMBL/GenBank/DDBJ whole genome shotgun (WGS) entry which is preliminary data.</text>
</comment>
<feature type="region of interest" description="Disordered" evidence="4">
    <location>
        <begin position="691"/>
        <end position="797"/>
    </location>
</feature>
<accession>A0A8K1CHQ2</accession>
<dbReference type="PANTHER" id="PTHR34105:SF1">
    <property type="entry name" value="PROLINE-, GLUTAMIC ACID- AND LEUCINE-RICH PROTEIN 1"/>
    <property type="match status" value="1"/>
</dbReference>
<keyword evidence="7" id="KW-1185">Reference proteome</keyword>
<evidence type="ECO:0000256" key="4">
    <source>
        <dbReference type="SAM" id="MobiDB-lite"/>
    </source>
</evidence>
<evidence type="ECO:0000259" key="5">
    <source>
        <dbReference type="Pfam" id="PF08167"/>
    </source>
</evidence>
<name>A0A8K1CHQ2_PYTOL</name>
<reference evidence="6" key="1">
    <citation type="submission" date="2019-03" db="EMBL/GenBank/DDBJ databases">
        <title>Long read genome sequence of the mycoparasitic Pythium oligandrum ATCC 38472 isolated from sugarbeet rhizosphere.</title>
        <authorList>
            <person name="Gaulin E."/>
        </authorList>
    </citation>
    <scope>NUCLEOTIDE SEQUENCE</scope>
    <source>
        <strain evidence="6">ATCC 38472_TT</strain>
    </source>
</reference>
<dbReference type="Proteomes" id="UP000794436">
    <property type="component" value="Unassembled WGS sequence"/>
</dbReference>
<sequence length="797" mass="86241">MASEQHAAVQASLARNLLSSVLALAFPDDLVTNAEAQRDFIAQVPQVSAMFEQHSVFEYVTEGKALDKFQSKLFELVDQAGVSRDVKAAAFELLLVVVEQLPLEQLEQWLPKLIERVTKMVKYIKDGPNVVASACAVARILLRHVEMYSPEARRELFDLLSKLFPALLTVLLELGKPYEEVLSKDEVALFANGLDVFTELLQASPTSVRSSLSKLESAAALVFYNASLATDATARRSAARCLATLANASDKTPQMWKQIVDKTIEMAHLQVELIAGKRMVSSAQTTVLKNWLRDESATADLVTKLSIYKRAEAVCQRLSIAVEVLEECVASRYVCEREVQLVINDVVTLSRRILAVRAHEIGKQSAISEDGFRLPASVVYGVLPQFHQLGLRALQATVERAGLCALRQASKITKTLSLAAENVHPESHAALYQGVAICVRALGASTLERLGQPLLDHMVVQCKEDLEADETKSKKALEADAKAQVENKSGKTGKGKKRKRQIGDVSQLSADAAGPGALFMSARNQRLLVGNVDAALNAIATCVAVYGSLLPMESRSLASEVALLAAQQQLKRQAFLAVPQTNAGLSPVAMLLLTDAVSADANGAHATNVVPSVQYLSGLPSSSLLQRLALNATEALLHPRGPPLTVNVDSAVPTAPVMNGSTYGSSVTNHSVKSVKLPGAANVRGNLDWEKEDATMANNEPETEDNASTKRTKVENGSKSADVDMQAAENDVEEEEEEEEEDYDDERPVATEAEVEVQEESEEPVVQRTTAAVSTLAVDEDDDDEFPDIVVDDADDE</sequence>
<dbReference type="GO" id="GO:0005634">
    <property type="term" value="C:nucleus"/>
    <property type="evidence" value="ECO:0007669"/>
    <property type="project" value="UniProtKB-SubCell"/>
</dbReference>
<organism evidence="6 7">
    <name type="scientific">Pythium oligandrum</name>
    <name type="common">Mycoparasitic fungus</name>
    <dbReference type="NCBI Taxonomy" id="41045"/>
    <lineage>
        <taxon>Eukaryota</taxon>
        <taxon>Sar</taxon>
        <taxon>Stramenopiles</taxon>
        <taxon>Oomycota</taxon>
        <taxon>Peronosporomycetes</taxon>
        <taxon>Pythiales</taxon>
        <taxon>Pythiaceae</taxon>
        <taxon>Pythium</taxon>
    </lineage>
</organism>
<keyword evidence="3" id="KW-0539">Nucleus</keyword>
<evidence type="ECO:0000256" key="2">
    <source>
        <dbReference type="ARBA" id="ARBA00010511"/>
    </source>
</evidence>
<feature type="compositionally biased region" description="Basic and acidic residues" evidence="4">
    <location>
        <begin position="473"/>
        <end position="489"/>
    </location>
</feature>
<protein>
    <recommendedName>
        <fullName evidence="5">Pre-rRNA-processing protein RIX1 N-terminal domain-containing protein</fullName>
    </recommendedName>
</protein>
<dbReference type="GO" id="GO:0006364">
    <property type="term" value="P:rRNA processing"/>
    <property type="evidence" value="ECO:0007669"/>
    <property type="project" value="TreeGrafter"/>
</dbReference>
<comment type="similarity">
    <text evidence="2">Belongs to the RIX1/PELP1 family.</text>
</comment>
<dbReference type="InterPro" id="IPR016024">
    <property type="entry name" value="ARM-type_fold"/>
</dbReference>
<feature type="domain" description="Pre-rRNA-processing protein RIX1 N-terminal" evidence="5">
    <location>
        <begin position="42"/>
        <end position="220"/>
    </location>
</feature>
<dbReference type="Pfam" id="PF08167">
    <property type="entry name" value="RIX1"/>
    <property type="match status" value="1"/>
</dbReference>
<evidence type="ECO:0000313" key="6">
    <source>
        <dbReference type="EMBL" id="TMW63789.1"/>
    </source>
</evidence>